<evidence type="ECO:0000313" key="1">
    <source>
        <dbReference type="EMBL" id="GAA2522564.1"/>
    </source>
</evidence>
<name>A0ABN3NHM0_9ACTN</name>
<accession>A0ABN3NHM0</accession>
<organism evidence="1 2">
    <name type="scientific">Pilimelia columellifera subsp. columellifera</name>
    <dbReference type="NCBI Taxonomy" id="706583"/>
    <lineage>
        <taxon>Bacteria</taxon>
        <taxon>Bacillati</taxon>
        <taxon>Actinomycetota</taxon>
        <taxon>Actinomycetes</taxon>
        <taxon>Micromonosporales</taxon>
        <taxon>Micromonosporaceae</taxon>
        <taxon>Pilimelia</taxon>
    </lineage>
</organism>
<keyword evidence="2" id="KW-1185">Reference proteome</keyword>
<protein>
    <submittedName>
        <fullName evidence="1">Tetratricopeptide repeat protein</fullName>
    </submittedName>
</protein>
<dbReference type="RefSeq" id="WP_344171711.1">
    <property type="nucleotide sequence ID" value="NZ_BAAARY010000008.1"/>
</dbReference>
<reference evidence="1 2" key="1">
    <citation type="journal article" date="2019" name="Int. J. Syst. Evol. Microbiol.">
        <title>The Global Catalogue of Microorganisms (GCM) 10K type strain sequencing project: providing services to taxonomists for standard genome sequencing and annotation.</title>
        <authorList>
            <consortium name="The Broad Institute Genomics Platform"/>
            <consortium name="The Broad Institute Genome Sequencing Center for Infectious Disease"/>
            <person name="Wu L."/>
            <person name="Ma J."/>
        </authorList>
    </citation>
    <scope>NUCLEOTIDE SEQUENCE [LARGE SCALE GENOMIC DNA]</scope>
    <source>
        <strain evidence="1 2">JCM 3367</strain>
    </source>
</reference>
<gene>
    <name evidence="1" type="ORF">GCM10010201_20810</name>
</gene>
<dbReference type="Gene3D" id="3.40.50.2000">
    <property type="entry name" value="Glycogen Phosphorylase B"/>
    <property type="match status" value="1"/>
</dbReference>
<dbReference type="Proteomes" id="UP001499978">
    <property type="component" value="Unassembled WGS sequence"/>
</dbReference>
<dbReference type="SUPFAM" id="SSF53756">
    <property type="entry name" value="UDP-Glycosyltransferase/glycogen phosphorylase"/>
    <property type="match status" value="1"/>
</dbReference>
<dbReference type="EMBL" id="BAAARY010000008">
    <property type="protein sequence ID" value="GAA2522564.1"/>
    <property type="molecule type" value="Genomic_DNA"/>
</dbReference>
<comment type="caution">
    <text evidence="1">The sequence shown here is derived from an EMBL/GenBank/DDBJ whole genome shotgun (WGS) entry which is preliminary data.</text>
</comment>
<proteinExistence type="predicted"/>
<evidence type="ECO:0000313" key="2">
    <source>
        <dbReference type="Proteomes" id="UP001499978"/>
    </source>
</evidence>
<sequence>MTSRTIEALTAEAMGMLASGRRNEALIRLRQTAGQPGDDQARYAAGEALLRASECREGWDLYDLHPSRPVDTLPSVARWDGQHCRQLVVVAEQGFGDALQFLRFMPAATAHADNVVFAVHDELLDVLRDAPALAGVTVLSKSAASVLEWPTDARWERLMSLPARLPGLAAAPVEAYIAAPIPRRCGDASQTVVGVAWRSTPRRGFPNRSFPARLCHRLTRLAGVQVVAIQRSRDIRSLPAGVHDPGIVDFTETAQVIAGCDVIVTADTVTAHLAPALGVPTMVCLRREPDWRWGTPTYPTSWYASARLLFQPAPERWSPVLQEAAACIADGTLPTSSFTPPPGAPR</sequence>